<proteinExistence type="predicted"/>
<feature type="transmembrane region" description="Helical" evidence="1">
    <location>
        <begin position="264"/>
        <end position="281"/>
    </location>
</feature>
<dbReference type="InterPro" id="IPR036259">
    <property type="entry name" value="MFS_trans_sf"/>
</dbReference>
<accession>A0A8E2WJT4</accession>
<feature type="transmembrane region" description="Helical" evidence="1">
    <location>
        <begin position="200"/>
        <end position="227"/>
    </location>
</feature>
<dbReference type="SUPFAM" id="SSF103473">
    <property type="entry name" value="MFS general substrate transporter"/>
    <property type="match status" value="1"/>
</dbReference>
<keyword evidence="1" id="KW-1133">Transmembrane helix</keyword>
<feature type="transmembrane region" description="Helical" evidence="1">
    <location>
        <begin position="287"/>
        <end position="310"/>
    </location>
</feature>
<feature type="transmembrane region" description="Helical" evidence="1">
    <location>
        <begin position="158"/>
        <end position="179"/>
    </location>
</feature>
<keyword evidence="1" id="KW-0812">Transmembrane</keyword>
<evidence type="ECO:0008006" key="4">
    <source>
        <dbReference type="Google" id="ProtNLM"/>
    </source>
</evidence>
<dbReference type="Gene3D" id="1.20.1250.20">
    <property type="entry name" value="MFS general substrate transporter like domains"/>
    <property type="match status" value="1"/>
</dbReference>
<sequence length="389" mass="40238">MASLPRNVLAILAVTMAYRVATSMGPLAILVTLADKLSLAVASFALTGWTFAGALSQPLWIAIVKNIGWRPTFLLLGIVSFASHVGIGIVSGPLSAVLVSTIAGASLPPITAQARALLAGLLDADRRSVAFDAEAALASSAFVIAPLVVAASNFVGQLGPTISCAALLGLVSLTFAHVGHGIERKSEHPDEGPRRGNTNLNWLTQALIFSGAAAYGMLACIEVAVVARIDDRTVAALLLTAWAGASLVGGLMLSRFRNIERIRLLLLPVPSVASIAMAGLVTSNLPLFSIILVMSGLAVAPTIAFLTSEVSRVTQPSQHAKAYGWLQAASWLGSAIATAVAGSLADISLALLLLLASSLAVASFSLIYLCRWLAPARAPLTFSDDYGKP</sequence>
<feature type="transmembrane region" description="Helical" evidence="1">
    <location>
        <begin position="73"/>
        <end position="90"/>
    </location>
</feature>
<dbReference type="AlphaFoldDB" id="A0A8E2WJT4"/>
<comment type="caution">
    <text evidence="2">The sequence shown here is derived from an EMBL/GenBank/DDBJ whole genome shotgun (WGS) entry which is preliminary data.</text>
</comment>
<feature type="transmembrane region" description="Helical" evidence="1">
    <location>
        <begin position="322"/>
        <end position="341"/>
    </location>
</feature>
<evidence type="ECO:0000313" key="2">
    <source>
        <dbReference type="EMBL" id="PWJ93871.1"/>
    </source>
</evidence>
<organism evidence="2 3">
    <name type="scientific">Rhizobium loti</name>
    <name type="common">Mesorhizobium loti</name>
    <dbReference type="NCBI Taxonomy" id="381"/>
    <lineage>
        <taxon>Bacteria</taxon>
        <taxon>Pseudomonadati</taxon>
        <taxon>Pseudomonadota</taxon>
        <taxon>Alphaproteobacteria</taxon>
        <taxon>Hyphomicrobiales</taxon>
        <taxon>Phyllobacteriaceae</taxon>
        <taxon>Mesorhizobium</taxon>
    </lineage>
</organism>
<feature type="transmembrane region" description="Helical" evidence="1">
    <location>
        <begin position="347"/>
        <end position="370"/>
    </location>
</feature>
<gene>
    <name evidence="2" type="ORF">C8D77_101551</name>
</gene>
<feature type="transmembrane region" description="Helical" evidence="1">
    <location>
        <begin position="37"/>
        <end position="61"/>
    </location>
</feature>
<dbReference type="PANTHER" id="PTHR23542:SF1">
    <property type="entry name" value="MAJOR FACILITATOR SUPERFAMILY (MFS) PROFILE DOMAIN-CONTAINING PROTEIN"/>
    <property type="match status" value="1"/>
</dbReference>
<keyword evidence="1" id="KW-0472">Membrane</keyword>
<evidence type="ECO:0000313" key="3">
    <source>
        <dbReference type="Proteomes" id="UP000245631"/>
    </source>
</evidence>
<dbReference type="PANTHER" id="PTHR23542">
    <property type="match status" value="1"/>
</dbReference>
<feature type="transmembrane region" description="Helical" evidence="1">
    <location>
        <begin position="233"/>
        <end position="252"/>
    </location>
</feature>
<evidence type="ECO:0000256" key="1">
    <source>
        <dbReference type="SAM" id="Phobius"/>
    </source>
</evidence>
<dbReference type="EMBL" id="QGGH01000001">
    <property type="protein sequence ID" value="PWJ93871.1"/>
    <property type="molecule type" value="Genomic_DNA"/>
</dbReference>
<name>A0A8E2WJT4_RHILI</name>
<protein>
    <recommendedName>
        <fullName evidence="4">MFS transporter</fullName>
    </recommendedName>
</protein>
<dbReference type="Proteomes" id="UP000245631">
    <property type="component" value="Unassembled WGS sequence"/>
</dbReference>
<reference evidence="2 3" key="1">
    <citation type="submission" date="2018-05" db="EMBL/GenBank/DDBJ databases">
        <title>Genomic Encyclopedia of Type Strains, Phase IV (KMG-IV): sequencing the most valuable type-strain genomes for metagenomic binning, comparative biology and taxonomic classification.</title>
        <authorList>
            <person name="Goeker M."/>
        </authorList>
    </citation>
    <scope>NUCLEOTIDE SEQUENCE [LARGE SCALE GENOMIC DNA]</scope>
    <source>
        <strain evidence="2 3">DSM 2626</strain>
    </source>
</reference>